<keyword evidence="2" id="KW-1185">Reference proteome</keyword>
<proteinExistence type="predicted"/>
<gene>
    <name evidence="1" type="ORF">DdX_17882</name>
</gene>
<dbReference type="EMBL" id="JAKKPZ010000216">
    <property type="protein sequence ID" value="KAI1698484.1"/>
    <property type="molecule type" value="Genomic_DNA"/>
</dbReference>
<reference evidence="1" key="1">
    <citation type="submission" date="2022-01" db="EMBL/GenBank/DDBJ databases">
        <title>Genome Sequence Resource for Two Populations of Ditylenchus destructor, the Migratory Endoparasitic Phytonematode.</title>
        <authorList>
            <person name="Zhang H."/>
            <person name="Lin R."/>
            <person name="Xie B."/>
        </authorList>
    </citation>
    <scope>NUCLEOTIDE SEQUENCE</scope>
    <source>
        <strain evidence="1">BazhouSP</strain>
    </source>
</reference>
<sequence length="98" mass="10647">MYALVIDGLDGTSGLTGDQGTNFTSTDQLDGDSNTVPMSSGSVYLKAVSDLDYTIECSEQLSYASSYFLLKTSLGENISVESHCDFIPYSTNDNYIWT</sequence>
<evidence type="ECO:0000313" key="2">
    <source>
        <dbReference type="Proteomes" id="UP001201812"/>
    </source>
</evidence>
<evidence type="ECO:0000313" key="1">
    <source>
        <dbReference type="EMBL" id="KAI1698484.1"/>
    </source>
</evidence>
<dbReference type="AlphaFoldDB" id="A0AAD4QYL5"/>
<comment type="caution">
    <text evidence="1">The sequence shown here is derived from an EMBL/GenBank/DDBJ whole genome shotgun (WGS) entry which is preliminary data.</text>
</comment>
<organism evidence="1 2">
    <name type="scientific">Ditylenchus destructor</name>
    <dbReference type="NCBI Taxonomy" id="166010"/>
    <lineage>
        <taxon>Eukaryota</taxon>
        <taxon>Metazoa</taxon>
        <taxon>Ecdysozoa</taxon>
        <taxon>Nematoda</taxon>
        <taxon>Chromadorea</taxon>
        <taxon>Rhabditida</taxon>
        <taxon>Tylenchina</taxon>
        <taxon>Tylenchomorpha</taxon>
        <taxon>Sphaerularioidea</taxon>
        <taxon>Anguinidae</taxon>
        <taxon>Anguininae</taxon>
        <taxon>Ditylenchus</taxon>
    </lineage>
</organism>
<protein>
    <submittedName>
        <fullName evidence="1">Uncharacterized protein</fullName>
    </submittedName>
</protein>
<name>A0AAD4QYL5_9BILA</name>
<dbReference type="Proteomes" id="UP001201812">
    <property type="component" value="Unassembled WGS sequence"/>
</dbReference>
<accession>A0AAD4QYL5</accession>